<accession>A0A6J4KWK9</accession>
<dbReference type="EMBL" id="CADCTW010000086">
    <property type="protein sequence ID" value="CAA9316316.1"/>
    <property type="molecule type" value="Genomic_DNA"/>
</dbReference>
<evidence type="ECO:0000313" key="1">
    <source>
        <dbReference type="EMBL" id="CAA9316316.1"/>
    </source>
</evidence>
<gene>
    <name evidence="1" type="ORF">AVDCRST_MAG68-1582</name>
</gene>
<organism evidence="1">
    <name type="scientific">uncultured Gemmatimonadota bacterium</name>
    <dbReference type="NCBI Taxonomy" id="203437"/>
    <lineage>
        <taxon>Bacteria</taxon>
        <taxon>Pseudomonadati</taxon>
        <taxon>Gemmatimonadota</taxon>
        <taxon>environmental samples</taxon>
    </lineage>
</organism>
<name>A0A6J4KWK9_9BACT</name>
<proteinExistence type="predicted"/>
<dbReference type="AlphaFoldDB" id="A0A6J4KWK9"/>
<sequence>MKIPRAAYGVLRDTIVTHNHPGGRSFSEDDIITAVELDLFELRAVSRVFTYRLRRPERGWGKHAVDELQSAFDEVYRIIDQLIASGVITQQLADGMAHHELAKRFAARVGAQYRRHQEAH</sequence>
<protein>
    <submittedName>
        <fullName evidence="1">Uncharacterized protein</fullName>
    </submittedName>
</protein>
<reference evidence="1" key="1">
    <citation type="submission" date="2020-02" db="EMBL/GenBank/DDBJ databases">
        <authorList>
            <person name="Meier V. D."/>
        </authorList>
    </citation>
    <scope>NUCLEOTIDE SEQUENCE</scope>
    <source>
        <strain evidence="1">AVDCRST_MAG68</strain>
    </source>
</reference>